<dbReference type="PANTHER" id="PTHR47234">
    <property type="match status" value="1"/>
</dbReference>
<keyword evidence="7 8" id="KW-0998">Cell outer membrane</keyword>
<keyword evidence="5 9" id="KW-0798">TonB box</keyword>
<evidence type="ECO:0000256" key="1">
    <source>
        <dbReference type="ARBA" id="ARBA00004571"/>
    </source>
</evidence>
<dbReference type="Pfam" id="PF07715">
    <property type="entry name" value="Plug"/>
    <property type="match status" value="1"/>
</dbReference>
<dbReference type="PROSITE" id="PS52016">
    <property type="entry name" value="TONB_DEPENDENT_REC_3"/>
    <property type="match status" value="1"/>
</dbReference>
<feature type="chain" id="PRO_5016427336" evidence="10">
    <location>
        <begin position="22"/>
        <end position="797"/>
    </location>
</feature>
<keyword evidence="3 8" id="KW-1134">Transmembrane beta strand</keyword>
<dbReference type="SUPFAM" id="SSF56935">
    <property type="entry name" value="Porins"/>
    <property type="match status" value="1"/>
</dbReference>
<dbReference type="InterPro" id="IPR036942">
    <property type="entry name" value="Beta-barrel_TonB_sf"/>
</dbReference>
<evidence type="ECO:0000256" key="9">
    <source>
        <dbReference type="RuleBase" id="RU003357"/>
    </source>
</evidence>
<evidence type="ECO:0000256" key="3">
    <source>
        <dbReference type="ARBA" id="ARBA00022452"/>
    </source>
</evidence>
<dbReference type="InterPro" id="IPR037066">
    <property type="entry name" value="Plug_dom_sf"/>
</dbReference>
<dbReference type="Pfam" id="PF00593">
    <property type="entry name" value="TonB_dep_Rec_b-barrel"/>
    <property type="match status" value="1"/>
</dbReference>
<accession>A0A330MEI5</accession>
<dbReference type="PANTHER" id="PTHR47234:SF3">
    <property type="entry name" value="SECRETIN_TONB SHORT N-TERMINAL DOMAIN-CONTAINING PROTEIN"/>
    <property type="match status" value="1"/>
</dbReference>
<name>A0A330MEI5_9GAMM</name>
<keyword evidence="4 8" id="KW-0812">Transmembrane</keyword>
<dbReference type="Gene3D" id="2.170.130.10">
    <property type="entry name" value="TonB-dependent receptor, plug domain"/>
    <property type="match status" value="1"/>
</dbReference>
<evidence type="ECO:0000256" key="10">
    <source>
        <dbReference type="SAM" id="SignalP"/>
    </source>
</evidence>
<dbReference type="Gene3D" id="2.40.170.20">
    <property type="entry name" value="TonB-dependent receptor, beta-barrel domain"/>
    <property type="match status" value="1"/>
</dbReference>
<proteinExistence type="inferred from homology"/>
<protein>
    <submittedName>
        <fullName evidence="13">Outer membrane protein</fullName>
    </submittedName>
</protein>
<comment type="subcellular location">
    <subcellularLocation>
        <location evidence="1 8">Cell outer membrane</location>
        <topology evidence="1 8">Multi-pass membrane protein</topology>
    </subcellularLocation>
</comment>
<gene>
    <name evidence="13" type="ORF">SHEWBE_4257</name>
</gene>
<dbReference type="CDD" id="cd01347">
    <property type="entry name" value="ligand_gated_channel"/>
    <property type="match status" value="1"/>
</dbReference>
<comment type="similarity">
    <text evidence="8 9">Belongs to the TonB-dependent receptor family.</text>
</comment>
<dbReference type="InterPro" id="IPR012910">
    <property type="entry name" value="Plug_dom"/>
</dbReference>
<keyword evidence="2 8" id="KW-0813">Transport</keyword>
<organism evidence="13 14">
    <name type="scientific">Shewanella benthica</name>
    <dbReference type="NCBI Taxonomy" id="43661"/>
    <lineage>
        <taxon>Bacteria</taxon>
        <taxon>Pseudomonadati</taxon>
        <taxon>Pseudomonadota</taxon>
        <taxon>Gammaproteobacteria</taxon>
        <taxon>Alteromonadales</taxon>
        <taxon>Shewanellaceae</taxon>
        <taxon>Shewanella</taxon>
    </lineage>
</organism>
<dbReference type="AlphaFoldDB" id="A0A330MEI5"/>
<evidence type="ECO:0000259" key="12">
    <source>
        <dbReference type="Pfam" id="PF07715"/>
    </source>
</evidence>
<evidence type="ECO:0000256" key="6">
    <source>
        <dbReference type="ARBA" id="ARBA00023136"/>
    </source>
</evidence>
<evidence type="ECO:0000259" key="11">
    <source>
        <dbReference type="Pfam" id="PF00593"/>
    </source>
</evidence>
<evidence type="ECO:0000256" key="2">
    <source>
        <dbReference type="ARBA" id="ARBA00022448"/>
    </source>
</evidence>
<feature type="domain" description="TonB-dependent receptor plug" evidence="12">
    <location>
        <begin position="44"/>
        <end position="164"/>
    </location>
</feature>
<dbReference type="EMBL" id="LS483452">
    <property type="protein sequence ID" value="SQH78217.1"/>
    <property type="molecule type" value="Genomic_DNA"/>
</dbReference>
<keyword evidence="6 8" id="KW-0472">Membrane</keyword>
<feature type="signal peptide" evidence="10">
    <location>
        <begin position="1"/>
        <end position="21"/>
    </location>
</feature>
<evidence type="ECO:0000256" key="4">
    <source>
        <dbReference type="ARBA" id="ARBA00022692"/>
    </source>
</evidence>
<dbReference type="KEGG" id="sbk:SHEWBE_4257"/>
<dbReference type="Proteomes" id="UP000250123">
    <property type="component" value="Chromosome SHEWBE"/>
</dbReference>
<dbReference type="InterPro" id="IPR039426">
    <property type="entry name" value="TonB-dep_rcpt-like"/>
</dbReference>
<reference evidence="14" key="1">
    <citation type="submission" date="2018-06" db="EMBL/GenBank/DDBJ databases">
        <authorList>
            <person name="Cea G.-C."/>
            <person name="William W."/>
        </authorList>
    </citation>
    <scope>NUCLEOTIDE SEQUENCE [LARGE SCALE GENOMIC DNA]</scope>
    <source>
        <strain evidence="14">DB21MT-2</strain>
    </source>
</reference>
<dbReference type="OrthoDB" id="9805434at2"/>
<evidence type="ECO:0000256" key="8">
    <source>
        <dbReference type="PROSITE-ProRule" id="PRU01360"/>
    </source>
</evidence>
<evidence type="ECO:0000313" key="14">
    <source>
        <dbReference type="Proteomes" id="UP000250123"/>
    </source>
</evidence>
<evidence type="ECO:0000256" key="5">
    <source>
        <dbReference type="ARBA" id="ARBA00023077"/>
    </source>
</evidence>
<dbReference type="InterPro" id="IPR000531">
    <property type="entry name" value="Beta-barrel_TonB"/>
</dbReference>
<dbReference type="GO" id="GO:0009279">
    <property type="term" value="C:cell outer membrane"/>
    <property type="evidence" value="ECO:0007669"/>
    <property type="project" value="UniProtKB-SubCell"/>
</dbReference>
<sequence length="797" mass="87288">MKNKIATLTIGASLVAPHAMAAAEITKVERIQVIGSRIALRTATDSAVPIDIITAEQLESTGMSETAKALQFAAPSYNFPFSSITDGSDAVRPASLRGMSPDQTLVLVNSKRRHGSALVHLGGTIGKGSSNVDLNAIPMTAIKRIEILRDGAAALYGSDAIAGVINVVLKDSAQGGSISLQTGQTYEGDGEQIRVGINQGISFSEDGFVNLTFEAHQKNSTNRAGLDPRQQYPLLQDGSLDPREDSFDRLNHHVGDSDYNNYSLFLNGAQIFSDDSKLYAFGGVSSRNSTSGAFYRRAKDSRNIIETYPDGFLPQISPEIIDYSLVTGYEFDLGQWSLDASAGYGSNSFQYRVVNTLNASLGPTSPTSFDAGTLSNYETNLNLDASTYYDFFNESDILMAIGISWRDSRYQIEAGQQESYIKGDYQDKAGGSQGFGGFSKGSEIDINRQNTGVYLSLENQISDDFYWAMAVRYEHYSDFGGNTSWKISGRYDITDQLAIRASTDTGFRAPSVQQLYFTNVSTFFDPDPITGEFVPRESGTFNSLSPITTGLGVEALMPEISHSYSLGLVYTSSYGLTASLDMYQIDLDDRIILSGSVDSDSSEEIAAILADTNADSARFFLNAIDSRTRGVDLVLSQQFDLGSLGDLETNLSFSYNQTEVQDIHLPSILSGQQEDLFDHREEVNMTEGTPHNKGNIGFTHRYDDFTTNLRLSYFGSYTIGYSSTDVTYGDKWTTDISMRYQATAGLALSAGVQNLFDVYPDKRPEDNNFNGIFVYPLTNSPFGFNGGYYYVEAKYTY</sequence>
<evidence type="ECO:0000313" key="13">
    <source>
        <dbReference type="EMBL" id="SQH78217.1"/>
    </source>
</evidence>
<keyword evidence="10" id="KW-0732">Signal</keyword>
<feature type="domain" description="TonB-dependent receptor-like beta-barrel" evidence="11">
    <location>
        <begin position="267"/>
        <end position="755"/>
    </location>
</feature>
<evidence type="ECO:0000256" key="7">
    <source>
        <dbReference type="ARBA" id="ARBA00023237"/>
    </source>
</evidence>